<dbReference type="AlphaFoldDB" id="A0A0R1LJ85"/>
<dbReference type="Proteomes" id="UP000051955">
    <property type="component" value="Unassembled WGS sequence"/>
</dbReference>
<dbReference type="InterPro" id="IPR041492">
    <property type="entry name" value="HAD_2"/>
</dbReference>
<dbReference type="InterPro" id="IPR011951">
    <property type="entry name" value="HAD-SF_hydro_IA_YjjG/PynA"/>
</dbReference>
<dbReference type="InterPro" id="IPR023214">
    <property type="entry name" value="HAD_sf"/>
</dbReference>
<dbReference type="Pfam" id="PF13419">
    <property type="entry name" value="HAD_2"/>
    <property type="match status" value="1"/>
</dbReference>
<dbReference type="EMBL" id="AZDV01000005">
    <property type="protein sequence ID" value="KRK95995.1"/>
    <property type="molecule type" value="Genomic_DNA"/>
</dbReference>
<dbReference type="OrthoDB" id="9802350at2"/>
<dbReference type="Gene3D" id="3.40.50.1000">
    <property type="entry name" value="HAD superfamily/HAD-like"/>
    <property type="match status" value="1"/>
</dbReference>
<dbReference type="InterPro" id="IPR006439">
    <property type="entry name" value="HAD-SF_hydro_IA"/>
</dbReference>
<dbReference type="InterPro" id="IPR052550">
    <property type="entry name" value="Pyrimidine_5'-ntase_YjjG"/>
</dbReference>
<dbReference type="STRING" id="1423715.FD25_GL002456"/>
<dbReference type="SFLD" id="SFLDS00003">
    <property type="entry name" value="Haloacid_Dehalogenase"/>
    <property type="match status" value="1"/>
</dbReference>
<gene>
    <name evidence="1" type="ORF">FD25_GL002456</name>
</gene>
<protein>
    <submittedName>
        <fullName evidence="1">HAD superfamily hydrolase</fullName>
    </submittedName>
</protein>
<accession>A0A0R1LJ85</accession>
<dbReference type="PANTHER" id="PTHR47478">
    <property type="match status" value="1"/>
</dbReference>
<dbReference type="PATRIC" id="fig|1423715.3.peg.2534"/>
<dbReference type="SUPFAM" id="SSF56784">
    <property type="entry name" value="HAD-like"/>
    <property type="match status" value="1"/>
</dbReference>
<proteinExistence type="predicted"/>
<keyword evidence="2" id="KW-1185">Reference proteome</keyword>
<dbReference type="GO" id="GO:0008253">
    <property type="term" value="F:5'-nucleotidase activity"/>
    <property type="evidence" value="ECO:0007669"/>
    <property type="project" value="InterPro"/>
</dbReference>
<reference evidence="1 2" key="1">
    <citation type="journal article" date="2015" name="Genome Announc.">
        <title>Expanding the biotechnology potential of lactobacilli through comparative genomics of 213 strains and associated genera.</title>
        <authorList>
            <person name="Sun Z."/>
            <person name="Harris H.M."/>
            <person name="McCann A."/>
            <person name="Guo C."/>
            <person name="Argimon S."/>
            <person name="Zhang W."/>
            <person name="Yang X."/>
            <person name="Jeffery I.B."/>
            <person name="Cooney J.C."/>
            <person name="Kagawa T.F."/>
            <person name="Liu W."/>
            <person name="Song Y."/>
            <person name="Salvetti E."/>
            <person name="Wrobel A."/>
            <person name="Rasinkangas P."/>
            <person name="Parkhill J."/>
            <person name="Rea M.C."/>
            <person name="O'Sullivan O."/>
            <person name="Ritari J."/>
            <person name="Douillard F.P."/>
            <person name="Paul Ross R."/>
            <person name="Yang R."/>
            <person name="Briner A.E."/>
            <person name="Felis G.E."/>
            <person name="de Vos W.M."/>
            <person name="Barrangou R."/>
            <person name="Klaenhammer T.R."/>
            <person name="Caufield P.W."/>
            <person name="Cui Y."/>
            <person name="Zhang H."/>
            <person name="O'Toole P.W."/>
        </authorList>
    </citation>
    <scope>NUCLEOTIDE SEQUENCE [LARGE SCALE GENOMIC DNA]</scope>
    <source>
        <strain evidence="1 2">DSM 19394</strain>
    </source>
</reference>
<dbReference type="Gene3D" id="1.10.150.240">
    <property type="entry name" value="Putative phosphatase, domain 2"/>
    <property type="match status" value="1"/>
</dbReference>
<dbReference type="NCBIfam" id="TIGR01549">
    <property type="entry name" value="HAD-SF-IA-v1"/>
    <property type="match status" value="1"/>
</dbReference>
<name>A0A0R1LJ85_9LACO</name>
<dbReference type="SFLD" id="SFLDG01129">
    <property type="entry name" value="C1.5:_HAD__Beta-PGM__Phosphata"/>
    <property type="match status" value="1"/>
</dbReference>
<dbReference type="NCBIfam" id="TIGR01509">
    <property type="entry name" value="HAD-SF-IA-v3"/>
    <property type="match status" value="1"/>
</dbReference>
<dbReference type="PANTHER" id="PTHR47478:SF1">
    <property type="entry name" value="PYRIMIDINE 5'-NUCLEOTIDASE YJJG"/>
    <property type="match status" value="1"/>
</dbReference>
<evidence type="ECO:0000313" key="2">
    <source>
        <dbReference type="Proteomes" id="UP000051955"/>
    </source>
</evidence>
<dbReference type="RefSeq" id="WP_057801311.1">
    <property type="nucleotide sequence ID" value="NZ_AZDV01000005.1"/>
</dbReference>
<sequence>MSYQTLLFDLDQTLFDTDTNAQNALRKMTLPFDFHFGTAEVTYWHNLQFAMWGDLEQKKLTRDELVNTRFARFFAHYGIPVDGVPYEQQFRRLFYAEHALMPHVREVLTQLQPDYHLVVISNEVRAKQTQQLADSHIAPFFEQMFLAEDVGYSKPDRRFFDTVEAQLPDADPAQLLVIGDSLTADIQGANHAGLDSVWFNPQAQPVTAVATPTYQVNSLTQIPALLH</sequence>
<dbReference type="InterPro" id="IPR036412">
    <property type="entry name" value="HAD-like_sf"/>
</dbReference>
<comment type="caution">
    <text evidence="1">The sequence shown here is derived from an EMBL/GenBank/DDBJ whole genome shotgun (WGS) entry which is preliminary data.</text>
</comment>
<evidence type="ECO:0000313" key="1">
    <source>
        <dbReference type="EMBL" id="KRK95995.1"/>
    </source>
</evidence>
<keyword evidence="1" id="KW-0378">Hydrolase</keyword>
<dbReference type="InterPro" id="IPR023198">
    <property type="entry name" value="PGP-like_dom2"/>
</dbReference>
<organism evidence="1 2">
    <name type="scientific">Levilactobacillus acidifarinae DSM 19394 = JCM 15949</name>
    <dbReference type="NCBI Taxonomy" id="1423715"/>
    <lineage>
        <taxon>Bacteria</taxon>
        <taxon>Bacillati</taxon>
        <taxon>Bacillota</taxon>
        <taxon>Bacilli</taxon>
        <taxon>Lactobacillales</taxon>
        <taxon>Lactobacillaceae</taxon>
        <taxon>Levilactobacillus</taxon>
    </lineage>
</organism>
<dbReference type="NCBIfam" id="TIGR02254">
    <property type="entry name" value="YjjG_YfnB"/>
    <property type="match status" value="1"/>
</dbReference>